<dbReference type="RefSeq" id="WP_106462246.1">
    <property type="nucleotide sequence ID" value="NZ_PXOQ01000007.1"/>
</dbReference>
<feature type="signal peptide" evidence="1">
    <location>
        <begin position="1"/>
        <end position="17"/>
    </location>
</feature>
<dbReference type="EMBL" id="PXOQ01000007">
    <property type="protein sequence ID" value="PSG90105.1"/>
    <property type="molecule type" value="Genomic_DNA"/>
</dbReference>
<dbReference type="InterPro" id="IPR011990">
    <property type="entry name" value="TPR-like_helical_dom_sf"/>
</dbReference>
<dbReference type="SUPFAM" id="SSF48452">
    <property type="entry name" value="TPR-like"/>
    <property type="match status" value="3"/>
</dbReference>
<proteinExistence type="predicted"/>
<evidence type="ECO:0000313" key="2">
    <source>
        <dbReference type="EMBL" id="PSG90105.1"/>
    </source>
</evidence>
<protein>
    <recommendedName>
        <fullName evidence="4">Tetratricopeptide repeat-like domain-containing protein</fullName>
    </recommendedName>
</protein>
<dbReference type="Pfam" id="PF13174">
    <property type="entry name" value="TPR_6"/>
    <property type="match status" value="1"/>
</dbReference>
<dbReference type="Gene3D" id="1.25.40.10">
    <property type="entry name" value="Tetratricopeptide repeat domain"/>
    <property type="match status" value="3"/>
</dbReference>
<dbReference type="OrthoDB" id="9763354at2"/>
<keyword evidence="3" id="KW-1185">Reference proteome</keyword>
<sequence>MRWFLILLFSCSFYVQAQDDLLAREYINNGAFEKALVIYKKLHEEKPTNSYYVSQLVTCYQQLEDYTTAETVLKERLKISQYPVNYVELGYNYQLQKDTLNAQKNYDLAIISINERANYAYGVGRKFQEYSLLDEAIATYELAMQIEPAIEFNMQLAAIYGEKGQIDQMFNSYLNFGLTNEGSRDAIKRFIGEFISENPDDVNNTLLRKVLLKRIQSQPDLYWSDMLSWLFVQQKQYDKAFAQEKALFKRDPQQDLTRLVDLAETAKIDEVYSKALEIFNYVIENAQNPALLLFANQRILEIKTQTATVKDYDEINNIYESLLKTYGKTSESIDLTVSYAHFLAFYLKDTNKAISVLKESLDLRVSEPKKAEIKIELGDILVFEERFNEALIYYSQVQKTLKNSTLSQVARFKVAKASYYKGDFDWAESQLKILKSSVSQLTANDALDLKLLISDNRQEDSLQVALTQYAKADLMAFQNKTEGAISLLETIKQEHKTKSIIAQVLLKQAQLYEKQLNFEKAKENYITLITNYKDSILADDAIFALAMLQLNQLNNPDEAKKGFETIIFEHDDSIYFTEARKKYRTLRGDNLQ</sequence>
<reference evidence="2 3" key="1">
    <citation type="submission" date="2018-03" db="EMBL/GenBank/DDBJ databases">
        <title>Mesoflavibacter sp. HG37 and Mesoflavibacter sp. HG96 sp.nov., two marine bacteria isolated from seawater of Western Pacific Ocean.</title>
        <authorList>
            <person name="Cheng H."/>
            <person name="Wu Y.-H."/>
            <person name="Guo L.-L."/>
            <person name="Xu X.-W."/>
        </authorList>
    </citation>
    <scope>NUCLEOTIDE SEQUENCE [LARGE SCALE GENOMIC DNA]</scope>
    <source>
        <strain evidence="2 3">KCTC 32269</strain>
    </source>
</reference>
<dbReference type="AlphaFoldDB" id="A0A2T1NCE2"/>
<dbReference type="SMART" id="SM00028">
    <property type="entry name" value="TPR"/>
    <property type="match status" value="4"/>
</dbReference>
<keyword evidence="1" id="KW-0732">Signal</keyword>
<gene>
    <name evidence="2" type="ORF">C7H52_02180</name>
</gene>
<dbReference type="InterPro" id="IPR019734">
    <property type="entry name" value="TPR_rpt"/>
</dbReference>
<evidence type="ECO:0000313" key="3">
    <source>
        <dbReference type="Proteomes" id="UP000238426"/>
    </source>
</evidence>
<comment type="caution">
    <text evidence="2">The sequence shown here is derived from an EMBL/GenBank/DDBJ whole genome shotgun (WGS) entry which is preliminary data.</text>
</comment>
<feature type="chain" id="PRO_5015696972" description="Tetratricopeptide repeat-like domain-containing protein" evidence="1">
    <location>
        <begin position="18"/>
        <end position="592"/>
    </location>
</feature>
<evidence type="ECO:0000256" key="1">
    <source>
        <dbReference type="SAM" id="SignalP"/>
    </source>
</evidence>
<dbReference type="Proteomes" id="UP000238426">
    <property type="component" value="Unassembled WGS sequence"/>
</dbReference>
<name>A0A2T1NCE2_9FLAO</name>
<evidence type="ECO:0008006" key="4">
    <source>
        <dbReference type="Google" id="ProtNLM"/>
    </source>
</evidence>
<organism evidence="2 3">
    <name type="scientific">Aurantibacter aestuarii</name>
    <dbReference type="NCBI Taxonomy" id="1266046"/>
    <lineage>
        <taxon>Bacteria</taxon>
        <taxon>Pseudomonadati</taxon>
        <taxon>Bacteroidota</taxon>
        <taxon>Flavobacteriia</taxon>
        <taxon>Flavobacteriales</taxon>
        <taxon>Flavobacteriaceae</taxon>
        <taxon>Aurantibacter</taxon>
    </lineage>
</organism>
<accession>A0A2T1NCE2</accession>